<protein>
    <submittedName>
        <fullName evidence="1">Nucleotidyltransferase family protein</fullName>
    </submittedName>
</protein>
<dbReference type="InterPro" id="IPR039498">
    <property type="entry name" value="NTP_transf_5"/>
</dbReference>
<organism evidence="1 2">
    <name type="scientific">Flavobacterium procerum</name>
    <dbReference type="NCBI Taxonomy" id="1455569"/>
    <lineage>
        <taxon>Bacteria</taxon>
        <taxon>Pseudomonadati</taxon>
        <taxon>Bacteroidota</taxon>
        <taxon>Flavobacteriia</taxon>
        <taxon>Flavobacteriales</taxon>
        <taxon>Flavobacteriaceae</taxon>
        <taxon>Flavobacterium</taxon>
    </lineage>
</organism>
<name>A0ABV6BRZ4_9FLAO</name>
<keyword evidence="2" id="KW-1185">Reference proteome</keyword>
<accession>A0ABV6BRZ4</accession>
<sequence length="454" mass="53040">MNSTFKTTALLSQVEIKPSALYEIREHLTLLCREPELQDAFFEYCLKWKMAPWINIQLKRYELIDFFDQDVRGRFESEYQKTLNENEQRTTIAHRFLKAFNDNGIDVIILKGNLFAATIYQDTGYKKMNDFDILVKKEDWPKIHKIYLGLGFIPLGFGWSGEKEEETKFSHTAIPFISPDFKCIIGTQWGLKSPTTNFSVDIKQAWSTATPFLVAGAACKQLSPAYNLLHLILHMGIYKCGIRDCMDVYNLIASETWNTEELFALIESANAAEKARFTFEMCNLCTDTIPDGWLQRLAFKDASFIGTRLVKRKKMFAETGDIHLSYHDYFQDIEKNVIYLNLFPKFHHRLHFYGKILKMIYFPDIKHSLKFIDKFHKPTAMNKIKGRVQGPWFSFSIIAQEIGWKVTGLLFIKLFFDVMLSPVNYVFPKESYFDYLRKNNIDPKHIKKVVNDVQ</sequence>
<evidence type="ECO:0000313" key="2">
    <source>
        <dbReference type="Proteomes" id="UP001589734"/>
    </source>
</evidence>
<gene>
    <name evidence="1" type="ORF">ACFFLS_14270</name>
</gene>
<comment type="caution">
    <text evidence="1">The sequence shown here is derived from an EMBL/GenBank/DDBJ whole genome shotgun (WGS) entry which is preliminary data.</text>
</comment>
<dbReference type="Pfam" id="PF14907">
    <property type="entry name" value="NTP_transf_5"/>
    <property type="match status" value="1"/>
</dbReference>
<proteinExistence type="predicted"/>
<dbReference type="EMBL" id="JBHLYW010000009">
    <property type="protein sequence ID" value="MFC0078213.1"/>
    <property type="molecule type" value="Genomic_DNA"/>
</dbReference>
<reference evidence="1 2" key="1">
    <citation type="submission" date="2024-09" db="EMBL/GenBank/DDBJ databases">
        <authorList>
            <person name="Sun Q."/>
            <person name="Mori K."/>
        </authorList>
    </citation>
    <scope>NUCLEOTIDE SEQUENCE [LARGE SCALE GENOMIC DNA]</scope>
    <source>
        <strain evidence="1 2">CGMCC 1.12926</strain>
    </source>
</reference>
<evidence type="ECO:0000313" key="1">
    <source>
        <dbReference type="EMBL" id="MFC0078213.1"/>
    </source>
</evidence>
<dbReference type="Proteomes" id="UP001589734">
    <property type="component" value="Unassembled WGS sequence"/>
</dbReference>
<dbReference type="RefSeq" id="WP_379682255.1">
    <property type="nucleotide sequence ID" value="NZ_JBHLYW010000009.1"/>
</dbReference>